<evidence type="ECO:0000313" key="3">
    <source>
        <dbReference type="Proteomes" id="UP000324222"/>
    </source>
</evidence>
<keyword evidence="1" id="KW-0472">Membrane</keyword>
<protein>
    <submittedName>
        <fullName evidence="2">Uncharacterized protein</fullName>
    </submittedName>
</protein>
<keyword evidence="3" id="KW-1185">Reference proteome</keyword>
<keyword evidence="1" id="KW-1133">Transmembrane helix</keyword>
<accession>A0A5B7IL24</accession>
<feature type="transmembrane region" description="Helical" evidence="1">
    <location>
        <begin position="72"/>
        <end position="91"/>
    </location>
</feature>
<dbReference type="Proteomes" id="UP000324222">
    <property type="component" value="Unassembled WGS sequence"/>
</dbReference>
<sequence>MVNHAAPCVKVPFSHFVCATLCSASVGTNSGNFPPIWPLPAQQVVLVGIRTMVVAARTKVGKGNGWKTGVRAFISCLISFIYCFLVCFVHVF</sequence>
<comment type="caution">
    <text evidence="2">The sequence shown here is derived from an EMBL/GenBank/DDBJ whole genome shotgun (WGS) entry which is preliminary data.</text>
</comment>
<proteinExistence type="predicted"/>
<keyword evidence="1" id="KW-0812">Transmembrane</keyword>
<evidence type="ECO:0000256" key="1">
    <source>
        <dbReference type="SAM" id="Phobius"/>
    </source>
</evidence>
<dbReference type="AlphaFoldDB" id="A0A5B7IL24"/>
<reference evidence="2 3" key="1">
    <citation type="submission" date="2019-05" db="EMBL/GenBank/DDBJ databases">
        <title>Another draft genome of Portunus trituberculatus and its Hox gene families provides insights of decapod evolution.</title>
        <authorList>
            <person name="Jeong J.-H."/>
            <person name="Song I."/>
            <person name="Kim S."/>
            <person name="Choi T."/>
            <person name="Kim D."/>
            <person name="Ryu S."/>
            <person name="Kim W."/>
        </authorList>
    </citation>
    <scope>NUCLEOTIDE SEQUENCE [LARGE SCALE GENOMIC DNA]</scope>
    <source>
        <tissue evidence="2">Muscle</tissue>
    </source>
</reference>
<organism evidence="2 3">
    <name type="scientific">Portunus trituberculatus</name>
    <name type="common">Swimming crab</name>
    <name type="synonym">Neptunus trituberculatus</name>
    <dbReference type="NCBI Taxonomy" id="210409"/>
    <lineage>
        <taxon>Eukaryota</taxon>
        <taxon>Metazoa</taxon>
        <taxon>Ecdysozoa</taxon>
        <taxon>Arthropoda</taxon>
        <taxon>Crustacea</taxon>
        <taxon>Multicrustacea</taxon>
        <taxon>Malacostraca</taxon>
        <taxon>Eumalacostraca</taxon>
        <taxon>Eucarida</taxon>
        <taxon>Decapoda</taxon>
        <taxon>Pleocyemata</taxon>
        <taxon>Brachyura</taxon>
        <taxon>Eubrachyura</taxon>
        <taxon>Portunoidea</taxon>
        <taxon>Portunidae</taxon>
        <taxon>Portuninae</taxon>
        <taxon>Portunus</taxon>
    </lineage>
</organism>
<name>A0A5B7IL24_PORTR</name>
<gene>
    <name evidence="2" type="ORF">E2C01_077774</name>
</gene>
<dbReference type="EMBL" id="VSRR010061458">
    <property type="protein sequence ID" value="MPC83083.1"/>
    <property type="molecule type" value="Genomic_DNA"/>
</dbReference>
<evidence type="ECO:0000313" key="2">
    <source>
        <dbReference type="EMBL" id="MPC83083.1"/>
    </source>
</evidence>